<dbReference type="InterPro" id="IPR006000">
    <property type="entry name" value="Xylulokinase"/>
</dbReference>
<comment type="catalytic activity">
    <reaction evidence="9">
        <text>D-xylulose + ATP = D-xylulose 5-phosphate + ADP + H(+)</text>
        <dbReference type="Rhea" id="RHEA:10964"/>
        <dbReference type="ChEBI" id="CHEBI:15378"/>
        <dbReference type="ChEBI" id="CHEBI:17140"/>
        <dbReference type="ChEBI" id="CHEBI:30616"/>
        <dbReference type="ChEBI" id="CHEBI:57737"/>
        <dbReference type="ChEBI" id="CHEBI:456216"/>
        <dbReference type="EC" id="2.7.1.17"/>
    </reaction>
</comment>
<dbReference type="InterPro" id="IPR018483">
    <property type="entry name" value="Carb_kinase_FGGY_CS"/>
</dbReference>
<dbReference type="PANTHER" id="PTHR43095:SF5">
    <property type="entry name" value="XYLULOSE KINASE"/>
    <property type="match status" value="1"/>
</dbReference>
<dbReference type="EC" id="2.7.1.17" evidence="9"/>
<evidence type="ECO:0000313" key="12">
    <source>
        <dbReference type="EMBL" id="TKI04092.1"/>
    </source>
</evidence>
<dbReference type="Proteomes" id="UP000305202">
    <property type="component" value="Unassembled WGS sequence"/>
</dbReference>
<protein>
    <recommendedName>
        <fullName evidence="9">Xylulose kinase</fullName>
        <shortName evidence="9">Xylulokinase</shortName>
        <ecNumber evidence="9">2.7.1.17</ecNumber>
    </recommendedName>
</protein>
<dbReference type="SUPFAM" id="SSF53067">
    <property type="entry name" value="Actin-like ATPase domain"/>
    <property type="match status" value="2"/>
</dbReference>
<keyword evidence="2 9" id="KW-0859">Xylose metabolism</keyword>
<accession>A0ABY2SJA9</accession>
<dbReference type="Gene3D" id="3.30.420.40">
    <property type="match status" value="2"/>
</dbReference>
<gene>
    <name evidence="9 12" type="primary">xylB</name>
    <name evidence="12" type="ORF">FCN80_19205</name>
</gene>
<feature type="domain" description="Carbohydrate kinase FGGY N-terminal" evidence="10">
    <location>
        <begin position="1"/>
        <end position="251"/>
    </location>
</feature>
<keyword evidence="6 9" id="KW-0067">ATP-binding</keyword>
<comment type="similarity">
    <text evidence="1 8">Belongs to the FGGY kinase family.</text>
</comment>
<keyword evidence="13" id="KW-1185">Reference proteome</keyword>
<dbReference type="PIRSF" id="PIRSF000538">
    <property type="entry name" value="GlpK"/>
    <property type="match status" value="1"/>
</dbReference>
<evidence type="ECO:0000256" key="2">
    <source>
        <dbReference type="ARBA" id="ARBA00022629"/>
    </source>
</evidence>
<proteinExistence type="inferred from homology"/>
<evidence type="ECO:0000256" key="7">
    <source>
        <dbReference type="ARBA" id="ARBA00023277"/>
    </source>
</evidence>
<dbReference type="RefSeq" id="WP_136991830.1">
    <property type="nucleotide sequence ID" value="NZ_SZPQ01000033.1"/>
</dbReference>
<evidence type="ECO:0000256" key="6">
    <source>
        <dbReference type="ARBA" id="ARBA00022840"/>
    </source>
</evidence>
<dbReference type="InterPro" id="IPR050406">
    <property type="entry name" value="FGGY_Carb_Kinase"/>
</dbReference>
<keyword evidence="5 8" id="KW-0418">Kinase</keyword>
<evidence type="ECO:0000256" key="5">
    <source>
        <dbReference type="ARBA" id="ARBA00022777"/>
    </source>
</evidence>
<dbReference type="EMBL" id="SZPQ01000033">
    <property type="protein sequence ID" value="TKI04092.1"/>
    <property type="molecule type" value="Genomic_DNA"/>
</dbReference>
<dbReference type="GO" id="GO:0004856">
    <property type="term" value="F:D-xylulokinase activity"/>
    <property type="evidence" value="ECO:0007669"/>
    <property type="project" value="UniProtKB-EC"/>
</dbReference>
<dbReference type="InterPro" id="IPR018485">
    <property type="entry name" value="FGGY_C"/>
</dbReference>
<evidence type="ECO:0000256" key="4">
    <source>
        <dbReference type="ARBA" id="ARBA00022741"/>
    </source>
</evidence>
<sequence>MYLGIDCGTQGAKVLLWDSESESCRASGYAPYQPISDRVGQQEQWPSDWLAAISRLVNEVVAQSGVEPGAVKGIGVSGQQHGLILLDAADQVIRPAKLWCDTETAPALEAFLAGFPARHHGKTVAHFIGTQIPVAYTLGKLLWVKAHEPDAYRRIAKIMLPHDYINFWLTGEYRAECGDASGTGYFDTHRRCWSQDVLDDIDPRLFGKMPPLLASRDLWGRLTPRAAAALGLPAGVPVASGGGDNMMSAIGTGNIEPGILTMSLGTSGTLFTHADRQIDTAVCPDINAFCSSSDGWLPLVSTMNVANAINAYRDILDIALADFDAVLSASRPGAGGLLSYPWFNGSRLPNRPDATASLSGITTRNFTKPNILRSVVEGVTFKLCKGIDIFKQCGLTFEQMRVIGGGAKSRLWCQMIADISGIEVIRPAVSDAGALGAAWQAHWCCENAGDKAAPLRDRLPASLIDSRDDVFTPHGPSFALYRGFYQRFHENMAYWPSRCQGTL</sequence>
<name>A0ABY2SJA9_9HYPH</name>
<evidence type="ECO:0000259" key="11">
    <source>
        <dbReference type="Pfam" id="PF02782"/>
    </source>
</evidence>
<organism evidence="12 13">
    <name type="scientific">Martelella alba</name>
    <dbReference type="NCBI Taxonomy" id="2590451"/>
    <lineage>
        <taxon>Bacteria</taxon>
        <taxon>Pseudomonadati</taxon>
        <taxon>Pseudomonadota</taxon>
        <taxon>Alphaproteobacteria</taxon>
        <taxon>Hyphomicrobiales</taxon>
        <taxon>Aurantimonadaceae</taxon>
        <taxon>Martelella</taxon>
    </lineage>
</organism>
<dbReference type="CDD" id="cd07809">
    <property type="entry name" value="ASKHA_NBD_FGGY_BaXK-like"/>
    <property type="match status" value="1"/>
</dbReference>
<dbReference type="InterPro" id="IPR018484">
    <property type="entry name" value="FGGY_N"/>
</dbReference>
<dbReference type="InterPro" id="IPR043129">
    <property type="entry name" value="ATPase_NBD"/>
</dbReference>
<dbReference type="PANTHER" id="PTHR43095">
    <property type="entry name" value="SUGAR KINASE"/>
    <property type="match status" value="1"/>
</dbReference>
<evidence type="ECO:0000256" key="3">
    <source>
        <dbReference type="ARBA" id="ARBA00022679"/>
    </source>
</evidence>
<evidence type="ECO:0000259" key="10">
    <source>
        <dbReference type="Pfam" id="PF00370"/>
    </source>
</evidence>
<comment type="caution">
    <text evidence="12">The sequence shown here is derived from an EMBL/GenBank/DDBJ whole genome shotgun (WGS) entry which is preliminary data.</text>
</comment>
<reference evidence="12 13" key="1">
    <citation type="submission" date="2019-04" db="EMBL/GenBank/DDBJ databases">
        <authorList>
            <person name="Li M."/>
            <person name="Gao C."/>
        </authorList>
    </citation>
    <scope>NUCLEOTIDE SEQUENCE [LARGE SCALE GENOMIC DNA]</scope>
    <source>
        <strain evidence="12 13">BGMRC 2031</strain>
    </source>
</reference>
<evidence type="ECO:0000256" key="9">
    <source>
        <dbReference type="RuleBase" id="RU364073"/>
    </source>
</evidence>
<evidence type="ECO:0000313" key="13">
    <source>
        <dbReference type="Proteomes" id="UP000305202"/>
    </source>
</evidence>
<keyword evidence="3 8" id="KW-0808">Transferase</keyword>
<feature type="domain" description="Carbohydrate kinase FGGY C-terminal" evidence="11">
    <location>
        <begin position="261"/>
        <end position="442"/>
    </location>
</feature>
<dbReference type="Pfam" id="PF00370">
    <property type="entry name" value="FGGY_N"/>
    <property type="match status" value="1"/>
</dbReference>
<keyword evidence="7 9" id="KW-0119">Carbohydrate metabolism</keyword>
<dbReference type="PROSITE" id="PS00445">
    <property type="entry name" value="FGGY_KINASES_2"/>
    <property type="match status" value="1"/>
</dbReference>
<keyword evidence="4 9" id="KW-0547">Nucleotide-binding</keyword>
<dbReference type="InterPro" id="IPR000577">
    <property type="entry name" value="Carb_kinase_FGGY"/>
</dbReference>
<dbReference type="Pfam" id="PF02782">
    <property type="entry name" value="FGGY_C"/>
    <property type="match status" value="1"/>
</dbReference>
<dbReference type="NCBIfam" id="TIGR01312">
    <property type="entry name" value="XylB"/>
    <property type="match status" value="1"/>
</dbReference>
<evidence type="ECO:0000256" key="8">
    <source>
        <dbReference type="RuleBase" id="RU003733"/>
    </source>
</evidence>
<evidence type="ECO:0000256" key="1">
    <source>
        <dbReference type="ARBA" id="ARBA00009156"/>
    </source>
</evidence>